<dbReference type="EMBL" id="PXXU01000078">
    <property type="protein sequence ID" value="PSJ16059.1"/>
    <property type="molecule type" value="Genomic_DNA"/>
</dbReference>
<dbReference type="RefSeq" id="WP_106708203.1">
    <property type="nucleotide sequence ID" value="NZ_PXXU01000078.1"/>
</dbReference>
<organism evidence="1 2">
    <name type="scientific">Nitrosomonas supralitoralis</name>
    <dbReference type="NCBI Taxonomy" id="2116706"/>
    <lineage>
        <taxon>Bacteria</taxon>
        <taxon>Pseudomonadati</taxon>
        <taxon>Pseudomonadota</taxon>
        <taxon>Betaproteobacteria</taxon>
        <taxon>Nitrosomonadales</taxon>
        <taxon>Nitrosomonadaceae</taxon>
        <taxon>Nitrosomonas</taxon>
    </lineage>
</organism>
<gene>
    <name evidence="1" type="ORF">C7H79_15620</name>
</gene>
<protein>
    <submittedName>
        <fullName evidence="1">Uncharacterized protein</fullName>
    </submittedName>
</protein>
<keyword evidence="2" id="KW-1185">Reference proteome</keyword>
<accession>A0A2P7NRJ8</accession>
<dbReference type="AlphaFoldDB" id="A0A2P7NRJ8"/>
<comment type="caution">
    <text evidence="1">The sequence shown here is derived from an EMBL/GenBank/DDBJ whole genome shotgun (WGS) entry which is preliminary data.</text>
</comment>
<reference evidence="1 2" key="1">
    <citation type="submission" date="2018-03" db="EMBL/GenBank/DDBJ databases">
        <title>Draft genome of Nitrosomonas supralitoralis APG5.</title>
        <authorList>
            <person name="Urakawa H."/>
            <person name="Lopez J.V."/>
        </authorList>
    </citation>
    <scope>NUCLEOTIDE SEQUENCE [LARGE SCALE GENOMIC DNA]</scope>
    <source>
        <strain evidence="1 2">APG5</strain>
    </source>
</reference>
<proteinExistence type="predicted"/>
<name>A0A2P7NRJ8_9PROT</name>
<dbReference type="OrthoDB" id="8556703at2"/>
<evidence type="ECO:0000313" key="2">
    <source>
        <dbReference type="Proteomes" id="UP000241912"/>
    </source>
</evidence>
<sequence>MFNDGTWVIKKLRKFIPEEPFEIFINGESKGKAKVISFAKRVSDTIRFPQVLVIYSSGYLRLKASSDPTPPLPFGQSLVLGPAISGTSTSYPEKTLFFHPQLKRIDIDTSQLNQNIPRRVLIRIASYAHPKRLIKRSTTNQIMDLNWLLTLEETDGSTSRLNVEGTYKFTEEVIPDPYETKTFESFRLLQISTMFIDDVRHDVNALQLHTENDILTLFYDSLLVNQLLPIMPRPLSSIQPMFDSIQTDGKTPLPNGNTPSYRIRINSITGSTNGPITIRAFFNSSQNMCHDNMGLWAFQQISAFIKKGTTGSINYTVIASANPINPDFPLELSKERRPA</sequence>
<evidence type="ECO:0000313" key="1">
    <source>
        <dbReference type="EMBL" id="PSJ16059.1"/>
    </source>
</evidence>
<dbReference type="Proteomes" id="UP000241912">
    <property type="component" value="Unassembled WGS sequence"/>
</dbReference>